<evidence type="ECO:0000256" key="1">
    <source>
        <dbReference type="SAM" id="SignalP"/>
    </source>
</evidence>
<dbReference type="SMART" id="SM00635">
    <property type="entry name" value="BID_2"/>
    <property type="match status" value="1"/>
</dbReference>
<dbReference type="RefSeq" id="WP_117684296.1">
    <property type="nucleotide sequence ID" value="NZ_JADNHC010000002.1"/>
</dbReference>
<organism evidence="3 4">
    <name type="scientific">Bacteroides xylanisolvens</name>
    <dbReference type="NCBI Taxonomy" id="371601"/>
    <lineage>
        <taxon>Bacteria</taxon>
        <taxon>Pseudomonadati</taxon>
        <taxon>Bacteroidota</taxon>
        <taxon>Bacteroidia</taxon>
        <taxon>Bacteroidales</taxon>
        <taxon>Bacteroidaceae</taxon>
        <taxon>Bacteroides</taxon>
    </lineage>
</organism>
<dbReference type="SUPFAM" id="SSF49373">
    <property type="entry name" value="Invasin/intimin cell-adhesion fragments"/>
    <property type="match status" value="1"/>
</dbReference>
<sequence>MKQLRIFFLCLMAATLATACGDDNNDDNSVPVESITLNHETLTLKSGATETLVPTIVPDRVTAESVVWSSDKTSVATVSKDGLVTAVAEGTATITATAREKSATCLVTVSSNKTLVTTAAELKTAIETADGTADAPTQIILGKGFEVAADAEHFAFSIDGKHIAIDGGNNPISGDNYYISRTASDKSLFELTNGASLKLTNLNIYGNAAAHSADVACIFVRASCKLTLGNGFELHSGNGNDNDQLIGISVGDNATLIMEGDAEISKSIKGQEVLVAPTGILQLKGGKIIAREEGTYMSERSLCLQAAINGNQVTIPTVTVENELPADSDFKLDLYDYVLNSFTVRPGAETVVKGTDSYTLTDSDLMKFHLMTNTTGGMTYYDSYFELYLDGNAIKIRAK</sequence>
<protein>
    <recommendedName>
        <fullName evidence="2">BIG2 domain-containing protein</fullName>
    </recommendedName>
</protein>
<accession>A0A3E4NBE6</accession>
<gene>
    <name evidence="3" type="ORF">DXD03_15870</name>
</gene>
<evidence type="ECO:0000313" key="3">
    <source>
        <dbReference type="EMBL" id="RGK60149.1"/>
    </source>
</evidence>
<keyword evidence="1" id="KW-0732">Signal</keyword>
<dbReference type="InterPro" id="IPR008964">
    <property type="entry name" value="Invasin/intimin_cell_adhesion"/>
</dbReference>
<feature type="domain" description="BIG2" evidence="2">
    <location>
        <begin position="31"/>
        <end position="108"/>
    </location>
</feature>
<comment type="caution">
    <text evidence="3">The sequence shown here is derived from an EMBL/GenBank/DDBJ whole genome shotgun (WGS) entry which is preliminary data.</text>
</comment>
<dbReference type="Pfam" id="PF02368">
    <property type="entry name" value="Big_2"/>
    <property type="match status" value="1"/>
</dbReference>
<dbReference type="Gene3D" id="2.60.40.1080">
    <property type="match status" value="1"/>
</dbReference>
<feature type="signal peptide" evidence="1">
    <location>
        <begin position="1"/>
        <end position="19"/>
    </location>
</feature>
<evidence type="ECO:0000259" key="2">
    <source>
        <dbReference type="SMART" id="SM00635"/>
    </source>
</evidence>
<dbReference type="Proteomes" id="UP000261210">
    <property type="component" value="Unassembled WGS sequence"/>
</dbReference>
<dbReference type="EMBL" id="QSQU01000023">
    <property type="protein sequence ID" value="RGK60149.1"/>
    <property type="molecule type" value="Genomic_DNA"/>
</dbReference>
<feature type="chain" id="PRO_5017580329" description="BIG2 domain-containing protein" evidence="1">
    <location>
        <begin position="20"/>
        <end position="399"/>
    </location>
</feature>
<name>A0A3E4NBE6_9BACE</name>
<dbReference type="InterPro" id="IPR003343">
    <property type="entry name" value="Big_2"/>
</dbReference>
<reference evidence="3 4" key="1">
    <citation type="submission" date="2018-08" db="EMBL/GenBank/DDBJ databases">
        <title>A genome reference for cultivated species of the human gut microbiota.</title>
        <authorList>
            <person name="Zou Y."/>
            <person name="Xue W."/>
            <person name="Luo G."/>
        </authorList>
    </citation>
    <scope>NUCLEOTIDE SEQUENCE [LARGE SCALE GENOMIC DNA]</scope>
    <source>
        <strain evidence="3 4">TF10-34</strain>
    </source>
</reference>
<dbReference type="AlphaFoldDB" id="A0A3E4NBE6"/>
<dbReference type="PROSITE" id="PS51257">
    <property type="entry name" value="PROKAR_LIPOPROTEIN"/>
    <property type="match status" value="1"/>
</dbReference>
<proteinExistence type="predicted"/>
<evidence type="ECO:0000313" key="4">
    <source>
        <dbReference type="Proteomes" id="UP000261210"/>
    </source>
</evidence>